<sequence>MHPGSQINSLRVGKNPCAKAVFREEKRVRFSARFPYFLSVFARTVDLAPDVGFRRSWYRWKACATLSLKVLDLRETEPGLEQYGSTNRGRQSVFGPPEGIFSIEIPAGPEKILTIREFHAVSEHVLFLMHLGSRITFQRDRKESLRERDILPMSDFSDLGVAGKLALPSLLRSWVRTKASLGSRDVVLRTEAIGMGWSAKSNFWFGQRLGQTWLNLVKLGQSWSNLPKLWEMCFGPRLEVLLMRWAPVGSTRLGPGYLVSHVNTRENLGGIPGVKKDQTGYEKGCAWHEVALRLKRETCAASPRAHFAPTTSFAHISRSGTPIDNPSSSTRHTILRLTIRLRLRVIQMSGQGSGSGGQRRSDRLAKGKAVAYAPESSPDTDDEYDAIEGPRTRADSVIARNLQEHFDAEATGIAAREVRPPLGPGITIGASARSSGASRRSSRTPTGAPPTRPLSKRQRADRVPPSANPIPEDFIMPGFRYPPQGGIRPRYHVTTLVVDTPLMTNLINHPSSLVRRCEDPSIESTGRGGWSDFCKLLGDARQEYREFLTELGFGPFLSIPYVYVSHPLVRCWVERFFHHTGTFHLSTCEMGVLPVDWSAILGIRFGAIEGTRSTSLRLRYLRDLLRREKDEPSTELRYRQWTAYFIFSYFLSNDKSTAPTPIVGMLWDVDTLRELPSAPDPAFPLTRRWGSAWIRRLTSCTLLECRTTVDCIRDIDVAFQPYSSALLGGEAIVPVDPPSLMTIESYIPEAPSDSYVEGVDSYPDLVRAEVPYQEWFTQNSLGPLMSVHEVEGGRVMGGVGRSGCGDGPATGGDGPVAGGVGPTVEGGGLSGCGAGCSGCKHSESRGSALELGYCPCY</sequence>
<gene>
    <name evidence="2" type="ORF">FSB_LOCUS13190</name>
</gene>
<accession>A0A2N9FDV4</accession>
<evidence type="ECO:0008006" key="3">
    <source>
        <dbReference type="Google" id="ProtNLM"/>
    </source>
</evidence>
<dbReference type="AlphaFoldDB" id="A0A2N9FDV4"/>
<evidence type="ECO:0000256" key="1">
    <source>
        <dbReference type="SAM" id="MobiDB-lite"/>
    </source>
</evidence>
<feature type="region of interest" description="Disordered" evidence="1">
    <location>
        <begin position="349"/>
        <end position="387"/>
    </location>
</feature>
<name>A0A2N9FDV4_FAGSY</name>
<protein>
    <recommendedName>
        <fullName evidence="3">Aminotransferase-like plant mobile domain-containing protein</fullName>
    </recommendedName>
</protein>
<evidence type="ECO:0000313" key="2">
    <source>
        <dbReference type="EMBL" id="SPC85308.1"/>
    </source>
</evidence>
<feature type="compositionally biased region" description="Low complexity" evidence="1">
    <location>
        <begin position="425"/>
        <end position="446"/>
    </location>
</feature>
<feature type="region of interest" description="Disordered" evidence="1">
    <location>
        <begin position="419"/>
        <end position="475"/>
    </location>
</feature>
<reference evidence="2" key="1">
    <citation type="submission" date="2018-02" db="EMBL/GenBank/DDBJ databases">
        <authorList>
            <person name="Cohen D.B."/>
            <person name="Kent A.D."/>
        </authorList>
    </citation>
    <scope>NUCLEOTIDE SEQUENCE</scope>
</reference>
<proteinExistence type="predicted"/>
<organism evidence="2">
    <name type="scientific">Fagus sylvatica</name>
    <name type="common">Beechnut</name>
    <dbReference type="NCBI Taxonomy" id="28930"/>
    <lineage>
        <taxon>Eukaryota</taxon>
        <taxon>Viridiplantae</taxon>
        <taxon>Streptophyta</taxon>
        <taxon>Embryophyta</taxon>
        <taxon>Tracheophyta</taxon>
        <taxon>Spermatophyta</taxon>
        <taxon>Magnoliopsida</taxon>
        <taxon>eudicotyledons</taxon>
        <taxon>Gunneridae</taxon>
        <taxon>Pentapetalae</taxon>
        <taxon>rosids</taxon>
        <taxon>fabids</taxon>
        <taxon>Fagales</taxon>
        <taxon>Fagaceae</taxon>
        <taxon>Fagus</taxon>
    </lineage>
</organism>
<dbReference type="EMBL" id="OIVN01000773">
    <property type="protein sequence ID" value="SPC85308.1"/>
    <property type="molecule type" value="Genomic_DNA"/>
</dbReference>